<dbReference type="eggNOG" id="ENOG5031S2Z">
    <property type="taxonomic scope" value="Bacteria"/>
</dbReference>
<proteinExistence type="predicted"/>
<dbReference type="RefSeq" id="WP_023273243.1">
    <property type="nucleotide sequence ID" value="NZ_KI530723.1"/>
</dbReference>
<dbReference type="AlphaFoldDB" id="V2UU13"/>
<keyword evidence="1" id="KW-0472">Membrane</keyword>
<evidence type="ECO:0000256" key="1">
    <source>
        <dbReference type="SAM" id="Phobius"/>
    </source>
</evidence>
<evidence type="ECO:0000313" key="2">
    <source>
        <dbReference type="EMBL" id="ESK38804.1"/>
    </source>
</evidence>
<protein>
    <submittedName>
        <fullName evidence="2">Uncharacterized protein</fullName>
    </submittedName>
</protein>
<name>V2UU13_9GAMM</name>
<reference evidence="2 3" key="1">
    <citation type="submission" date="2013-10" db="EMBL/GenBank/DDBJ databases">
        <title>The Genome Sequence of Acinetobacter nectaris CIP 110549.</title>
        <authorList>
            <consortium name="The Broad Institute Genomics Platform"/>
            <consortium name="The Broad Institute Genome Sequencing Center for Infectious Disease"/>
            <person name="Cerqueira G."/>
            <person name="Feldgarden M."/>
            <person name="Courvalin P."/>
            <person name="Grillot-Courvalin C."/>
            <person name="Clermont D."/>
            <person name="Rocha E."/>
            <person name="Yoon E.-J."/>
            <person name="Nemec A."/>
            <person name="Young S.K."/>
            <person name="Zeng Q."/>
            <person name="Gargeya S."/>
            <person name="Fitzgerald M."/>
            <person name="Abouelleil A."/>
            <person name="Alvarado L."/>
            <person name="Berlin A.M."/>
            <person name="Chapman S.B."/>
            <person name="Gainer-Dewar J."/>
            <person name="Goldberg J."/>
            <person name="Gnerre S."/>
            <person name="Griggs A."/>
            <person name="Gujja S."/>
            <person name="Hansen M."/>
            <person name="Howarth C."/>
            <person name="Imamovic A."/>
            <person name="Ireland A."/>
            <person name="Larimer J."/>
            <person name="McCowan C."/>
            <person name="Murphy C."/>
            <person name="Pearson M."/>
            <person name="Poon T.W."/>
            <person name="Priest M."/>
            <person name="Roberts A."/>
            <person name="Saif S."/>
            <person name="Shea T."/>
            <person name="Sykes S."/>
            <person name="Wortman J."/>
            <person name="Nusbaum C."/>
            <person name="Birren B."/>
        </authorList>
    </citation>
    <scope>NUCLEOTIDE SEQUENCE [LARGE SCALE GENOMIC DNA]</scope>
    <source>
        <strain evidence="2 3">CIP 110549</strain>
    </source>
</reference>
<dbReference type="Proteomes" id="UP000023785">
    <property type="component" value="Unassembled WGS sequence"/>
</dbReference>
<keyword evidence="1" id="KW-1133">Transmembrane helix</keyword>
<keyword evidence="1" id="KW-0812">Transmembrane</keyword>
<organism evidence="2 3">
    <name type="scientific">Acinetobacter nectaris CIP 110549</name>
    <dbReference type="NCBI Taxonomy" id="1392540"/>
    <lineage>
        <taxon>Bacteria</taxon>
        <taxon>Pseudomonadati</taxon>
        <taxon>Pseudomonadota</taxon>
        <taxon>Gammaproteobacteria</taxon>
        <taxon>Moraxellales</taxon>
        <taxon>Moraxellaceae</taxon>
        <taxon>Acinetobacter</taxon>
    </lineage>
</organism>
<accession>V2UU13</accession>
<gene>
    <name evidence="2" type="ORF">P256_01623</name>
</gene>
<dbReference type="STRING" id="1392540.P256_01623"/>
<comment type="caution">
    <text evidence="2">The sequence shown here is derived from an EMBL/GenBank/DDBJ whole genome shotgun (WGS) entry which is preliminary data.</text>
</comment>
<dbReference type="EMBL" id="AYER01000006">
    <property type="protein sequence ID" value="ESK38804.1"/>
    <property type="molecule type" value="Genomic_DNA"/>
</dbReference>
<dbReference type="PATRIC" id="fig|1392540.3.peg.1572"/>
<evidence type="ECO:0000313" key="3">
    <source>
        <dbReference type="Proteomes" id="UP000023785"/>
    </source>
</evidence>
<dbReference type="OrthoDB" id="6712824at2"/>
<sequence length="117" mass="13374">MTTKKIGLPILGILVVIIASVYIYIVKHQPNDDDKAYHRTALCFVISKPELSKNPDDMYSNFKDIATNGIPDYAYYKPKIYEDYAHKLMNHYFSLSPDEQAKIKADPLLCTKVLSTE</sequence>
<feature type="transmembrane region" description="Helical" evidence="1">
    <location>
        <begin position="6"/>
        <end position="25"/>
    </location>
</feature>
<dbReference type="HOGENOM" id="CLU_2128035_0_0_6"/>
<keyword evidence="3" id="KW-1185">Reference proteome</keyword>